<dbReference type="SUPFAM" id="SSF53271">
    <property type="entry name" value="PRTase-like"/>
    <property type="match status" value="1"/>
</dbReference>
<keyword evidence="2" id="KW-0808">Transferase</keyword>
<comment type="caution">
    <text evidence="2">The sequence shown here is derived from an EMBL/GenBank/DDBJ whole genome shotgun (WGS) entry which is preliminary data.</text>
</comment>
<evidence type="ECO:0000313" key="2">
    <source>
        <dbReference type="EMBL" id="HGW92312.1"/>
    </source>
</evidence>
<organism evidence="2">
    <name type="scientific">candidate division WOR-3 bacterium</name>
    <dbReference type="NCBI Taxonomy" id="2052148"/>
    <lineage>
        <taxon>Bacteria</taxon>
        <taxon>Bacteria division WOR-3</taxon>
    </lineage>
</organism>
<dbReference type="InterPro" id="IPR029057">
    <property type="entry name" value="PRTase-like"/>
</dbReference>
<dbReference type="InterPro" id="IPR000836">
    <property type="entry name" value="PRTase_dom"/>
</dbReference>
<dbReference type="CDD" id="cd06223">
    <property type="entry name" value="PRTases_typeI"/>
    <property type="match status" value="1"/>
</dbReference>
<dbReference type="EC" id="2.4.2.9" evidence="2"/>
<accession>A0A7C4UDF2</accession>
<protein>
    <submittedName>
        <fullName evidence="2">Uracil phosphoribosyltransferase</fullName>
        <ecNumber evidence="2">2.4.2.9</ecNumber>
    </submittedName>
</protein>
<dbReference type="Gene3D" id="3.40.50.2020">
    <property type="match status" value="1"/>
</dbReference>
<dbReference type="Pfam" id="PF14681">
    <property type="entry name" value="UPRTase"/>
    <property type="match status" value="1"/>
</dbReference>
<dbReference type="NCBIfam" id="NF001097">
    <property type="entry name" value="PRK00129.1"/>
    <property type="match status" value="1"/>
</dbReference>
<gene>
    <name evidence="2" type="ORF">ENV67_07225</name>
</gene>
<proteinExistence type="predicted"/>
<sequence length="216" mass="24215">MLIVFENPLLKTIITEIRDKNADKRKMRENLRLCGFLSTYEILSREMEFEVKKVQTPLSYAKGITPVSKILQVVVLRAAIPFAEGGTNLIDKLGIDCSIGFVDAKRIQKEGNLNFDVEITSVKIPDWKNRIVIIYDPMLATGSTLIDVIKRIKGKKIIINSIISAPYGVEKIEKEFKDVSIYTVELDKEGKYNGLNSKGYIVPGLGDCGDRALGEF</sequence>
<keyword evidence="2" id="KW-0328">Glycosyltransferase</keyword>
<reference evidence="2" key="1">
    <citation type="journal article" date="2020" name="mSystems">
        <title>Genome- and Community-Level Interaction Insights into Carbon Utilization and Element Cycling Functions of Hydrothermarchaeota in Hydrothermal Sediment.</title>
        <authorList>
            <person name="Zhou Z."/>
            <person name="Liu Y."/>
            <person name="Xu W."/>
            <person name="Pan J."/>
            <person name="Luo Z.H."/>
            <person name="Li M."/>
        </authorList>
    </citation>
    <scope>NUCLEOTIDE SEQUENCE [LARGE SCALE GENOMIC DNA]</scope>
    <source>
        <strain evidence="2">SpSt-780</strain>
    </source>
</reference>
<dbReference type="GO" id="GO:0004845">
    <property type="term" value="F:uracil phosphoribosyltransferase activity"/>
    <property type="evidence" value="ECO:0007669"/>
    <property type="project" value="UniProtKB-EC"/>
</dbReference>
<feature type="domain" description="Phosphoribosyltransferase" evidence="1">
    <location>
        <begin position="5"/>
        <end position="212"/>
    </location>
</feature>
<dbReference type="EMBL" id="DTHG01000089">
    <property type="protein sequence ID" value="HGW92312.1"/>
    <property type="molecule type" value="Genomic_DNA"/>
</dbReference>
<evidence type="ECO:0000259" key="1">
    <source>
        <dbReference type="Pfam" id="PF14681"/>
    </source>
</evidence>
<name>A0A7C4UDF2_UNCW3</name>
<dbReference type="AlphaFoldDB" id="A0A7C4UDF2"/>